<keyword evidence="2" id="KW-0964">Secreted</keyword>
<dbReference type="SUPFAM" id="SSF56436">
    <property type="entry name" value="C-type lectin-like"/>
    <property type="match status" value="1"/>
</dbReference>
<dbReference type="InterPro" id="IPR001304">
    <property type="entry name" value="C-type_lectin-like"/>
</dbReference>
<dbReference type="Pfam" id="PF00059">
    <property type="entry name" value="Lectin_C"/>
    <property type="match status" value="1"/>
</dbReference>
<dbReference type="PROSITE" id="PS50041">
    <property type="entry name" value="C_TYPE_LECTIN_2"/>
    <property type="match status" value="1"/>
</dbReference>
<reference evidence="6" key="2">
    <citation type="submission" date="2025-08" db="UniProtKB">
        <authorList>
            <consortium name="Ensembl"/>
        </authorList>
    </citation>
    <scope>IDENTIFICATION</scope>
</reference>
<dbReference type="InterPro" id="IPR016186">
    <property type="entry name" value="C-type_lectin-like/link_sf"/>
</dbReference>
<dbReference type="PANTHER" id="PTHR22803">
    <property type="entry name" value="MANNOSE, PHOSPHOLIPASE, LECTIN RECEPTOR RELATED"/>
    <property type="match status" value="1"/>
</dbReference>
<feature type="domain" description="C-type lectin" evidence="5">
    <location>
        <begin position="45"/>
        <end position="156"/>
    </location>
</feature>
<dbReference type="InterPro" id="IPR050111">
    <property type="entry name" value="C-type_lectin/snaclec_domain"/>
</dbReference>
<accession>A0A452GK40</accession>
<evidence type="ECO:0000313" key="6">
    <source>
        <dbReference type="Ensembl" id="ENSGAGP00000002084.1"/>
    </source>
</evidence>
<proteinExistence type="predicted"/>
<reference evidence="6" key="3">
    <citation type="submission" date="2025-09" db="UniProtKB">
        <authorList>
            <consortium name="Ensembl"/>
        </authorList>
    </citation>
    <scope>IDENTIFICATION</scope>
</reference>
<protein>
    <recommendedName>
        <fullName evidence="5">C-type lectin domain-containing protein</fullName>
    </recommendedName>
</protein>
<dbReference type="STRING" id="38772.ENSGAGP00000002084"/>
<keyword evidence="7" id="KW-1185">Reference proteome</keyword>
<evidence type="ECO:0000256" key="4">
    <source>
        <dbReference type="ARBA" id="ARBA00023157"/>
    </source>
</evidence>
<evidence type="ECO:0000256" key="2">
    <source>
        <dbReference type="ARBA" id="ARBA00022525"/>
    </source>
</evidence>
<dbReference type="AlphaFoldDB" id="A0A452GK40"/>
<sequence>MTTDISASILFSETASPRNVLSPHPNSSLGSGVEATSCPNDWLYYHDHCYGFFPEKTTWSEAEVECHYQHKGGHLASILSEAEGDLVARYISQSGSKDDVWIGLHNPRHNKRWRWTDGSLYHYSAWNPGEPNNLGNIEYCTELLNFRGKQMLKRTCTSNGAKTGPWPHPPPLSTDMASCPGTLPLSLSSHCHSAEIIP</sequence>
<dbReference type="InterPro" id="IPR016187">
    <property type="entry name" value="CTDL_fold"/>
</dbReference>
<evidence type="ECO:0000256" key="3">
    <source>
        <dbReference type="ARBA" id="ARBA00022734"/>
    </source>
</evidence>
<dbReference type="SMART" id="SM00034">
    <property type="entry name" value="CLECT"/>
    <property type="match status" value="1"/>
</dbReference>
<evidence type="ECO:0000256" key="1">
    <source>
        <dbReference type="ARBA" id="ARBA00004613"/>
    </source>
</evidence>
<dbReference type="PRINTS" id="PR01504">
    <property type="entry name" value="PNCREATITSAP"/>
</dbReference>
<dbReference type="FunFam" id="3.10.100.10:FF:000015">
    <property type="entry name" value="C-type lectin Cal"/>
    <property type="match status" value="1"/>
</dbReference>
<evidence type="ECO:0000313" key="7">
    <source>
        <dbReference type="Proteomes" id="UP000291020"/>
    </source>
</evidence>
<organism evidence="6 7">
    <name type="scientific">Gopherus agassizii</name>
    <name type="common">Agassiz's desert tortoise</name>
    <dbReference type="NCBI Taxonomy" id="38772"/>
    <lineage>
        <taxon>Eukaryota</taxon>
        <taxon>Metazoa</taxon>
        <taxon>Chordata</taxon>
        <taxon>Craniata</taxon>
        <taxon>Vertebrata</taxon>
        <taxon>Euteleostomi</taxon>
        <taxon>Archelosauria</taxon>
        <taxon>Testudinata</taxon>
        <taxon>Testudines</taxon>
        <taxon>Cryptodira</taxon>
        <taxon>Durocryptodira</taxon>
        <taxon>Testudinoidea</taxon>
        <taxon>Testudinidae</taxon>
        <taxon>Gopherus</taxon>
    </lineage>
</organism>
<reference evidence="7" key="1">
    <citation type="journal article" date="2017" name="PLoS ONE">
        <title>The Agassiz's desert tortoise genome provides a resource for the conservation of a threatened species.</title>
        <authorList>
            <person name="Tollis M."/>
            <person name="DeNardo D.F."/>
            <person name="Cornelius J.A."/>
            <person name="Dolby G.A."/>
            <person name="Edwards T."/>
            <person name="Henen B.T."/>
            <person name="Karl A.E."/>
            <person name="Murphy R.W."/>
            <person name="Kusumi K."/>
        </authorList>
    </citation>
    <scope>NUCLEOTIDE SEQUENCE [LARGE SCALE GENOMIC DNA]</scope>
</reference>
<dbReference type="Proteomes" id="UP000291020">
    <property type="component" value="Unassembled WGS sequence"/>
</dbReference>
<dbReference type="GO" id="GO:0005576">
    <property type="term" value="C:extracellular region"/>
    <property type="evidence" value="ECO:0007669"/>
    <property type="project" value="UniProtKB-SubCell"/>
</dbReference>
<keyword evidence="3" id="KW-0430">Lectin</keyword>
<keyword evidence="4" id="KW-1015">Disulfide bond</keyword>
<dbReference type="GO" id="GO:0030246">
    <property type="term" value="F:carbohydrate binding"/>
    <property type="evidence" value="ECO:0007669"/>
    <property type="project" value="UniProtKB-KW"/>
</dbReference>
<evidence type="ECO:0000259" key="5">
    <source>
        <dbReference type="PROSITE" id="PS50041"/>
    </source>
</evidence>
<comment type="subcellular location">
    <subcellularLocation>
        <location evidence="1">Secreted</location>
    </subcellularLocation>
</comment>
<dbReference type="Ensembl" id="ENSGAGT00000002371.1">
    <property type="protein sequence ID" value="ENSGAGP00000002084.1"/>
    <property type="gene ID" value="ENSGAGG00000001663.1"/>
</dbReference>
<dbReference type="Gene3D" id="3.10.100.10">
    <property type="entry name" value="Mannose-Binding Protein A, subunit A"/>
    <property type="match status" value="1"/>
</dbReference>
<name>A0A452GK40_9SAUR</name>